<gene>
    <name evidence="10" type="ORF">E3J84_01245</name>
</gene>
<evidence type="ECO:0000256" key="8">
    <source>
        <dbReference type="ARBA" id="ARBA00039381"/>
    </source>
</evidence>
<keyword evidence="5 9" id="KW-0812">Transmembrane</keyword>
<evidence type="ECO:0000313" key="10">
    <source>
        <dbReference type="EMBL" id="TET12628.1"/>
    </source>
</evidence>
<feature type="transmembrane region" description="Helical" evidence="9">
    <location>
        <begin position="153"/>
        <end position="177"/>
    </location>
</feature>
<organism evidence="10 11">
    <name type="scientific">Aerophobetes bacterium</name>
    <dbReference type="NCBI Taxonomy" id="2030807"/>
    <lineage>
        <taxon>Bacteria</taxon>
        <taxon>Candidatus Aerophobota</taxon>
    </lineage>
</organism>
<evidence type="ECO:0000256" key="9">
    <source>
        <dbReference type="SAM" id="Phobius"/>
    </source>
</evidence>
<keyword evidence="4" id="KW-0997">Cell inner membrane</keyword>
<feature type="transmembrane region" description="Helical" evidence="9">
    <location>
        <begin position="36"/>
        <end position="55"/>
    </location>
</feature>
<keyword evidence="3" id="KW-1003">Cell membrane</keyword>
<dbReference type="Proteomes" id="UP000316360">
    <property type="component" value="Unassembled WGS sequence"/>
</dbReference>
<dbReference type="InterPro" id="IPR001851">
    <property type="entry name" value="ABC_transp_permease"/>
</dbReference>
<protein>
    <recommendedName>
        <fullName evidence="8">Autoinducer 2 import system permease protein LsrD</fullName>
    </recommendedName>
</protein>
<dbReference type="GO" id="GO:0022857">
    <property type="term" value="F:transmembrane transporter activity"/>
    <property type="evidence" value="ECO:0007669"/>
    <property type="project" value="InterPro"/>
</dbReference>
<dbReference type="CDD" id="cd06579">
    <property type="entry name" value="TM_PBP1_transp_AraH_like"/>
    <property type="match status" value="1"/>
</dbReference>
<comment type="caution">
    <text evidence="10">The sequence shown here is derived from an EMBL/GenBank/DDBJ whole genome shotgun (WGS) entry which is preliminary data.</text>
</comment>
<feature type="transmembrane region" description="Helical" evidence="9">
    <location>
        <begin position="291"/>
        <end position="310"/>
    </location>
</feature>
<evidence type="ECO:0000256" key="2">
    <source>
        <dbReference type="ARBA" id="ARBA00022448"/>
    </source>
</evidence>
<evidence type="ECO:0000256" key="6">
    <source>
        <dbReference type="ARBA" id="ARBA00022989"/>
    </source>
</evidence>
<feature type="transmembrane region" description="Helical" evidence="9">
    <location>
        <begin position="243"/>
        <end position="259"/>
    </location>
</feature>
<evidence type="ECO:0000313" key="11">
    <source>
        <dbReference type="Proteomes" id="UP000316360"/>
    </source>
</evidence>
<evidence type="ECO:0000256" key="4">
    <source>
        <dbReference type="ARBA" id="ARBA00022519"/>
    </source>
</evidence>
<feature type="transmembrane region" description="Helical" evidence="9">
    <location>
        <begin position="9"/>
        <end position="30"/>
    </location>
</feature>
<evidence type="ECO:0000256" key="5">
    <source>
        <dbReference type="ARBA" id="ARBA00022692"/>
    </source>
</evidence>
<comment type="subcellular location">
    <subcellularLocation>
        <location evidence="1">Cell membrane</location>
        <topology evidence="1">Multi-pass membrane protein</topology>
    </subcellularLocation>
</comment>
<proteinExistence type="predicted"/>
<name>A0A523S3M8_UNCAE</name>
<feature type="transmembrane region" description="Helical" evidence="9">
    <location>
        <begin position="123"/>
        <end position="141"/>
    </location>
</feature>
<keyword evidence="2" id="KW-0813">Transport</keyword>
<sequence>MQVRKVRDVIIYNIGWLIIVGMLIGGRAFIPGFFVIRNLINILFHSSILGMLVLAESVCLISGQLDLSIESTLAFSVGIASLWMTQGSMGVSGLWGIAITVLVGLLIGAANGVCVVKLRIHPFLMTLAVLIILRGLMLYLIPRTIFGLPKDYVFIGSARILTLPLPIFLFLGMYGIFHGILRYTPFGRALYATGGSTKAAFAVGISTDKVLVASFVISGFLASLAGLIMAGRMQAVTNGMGEGMVFLALAGAIIGGVSLKGGVGTAFQAFCGVIILGMIDNMLVLSRFSPYLVYAVKGFLVLVAIVIDSFRQRIS</sequence>
<accession>A0A523S3M8</accession>
<evidence type="ECO:0000256" key="3">
    <source>
        <dbReference type="ARBA" id="ARBA00022475"/>
    </source>
</evidence>
<feature type="transmembrane region" description="Helical" evidence="9">
    <location>
        <begin position="211"/>
        <end position="231"/>
    </location>
</feature>
<dbReference type="AlphaFoldDB" id="A0A523S3M8"/>
<reference evidence="10 11" key="1">
    <citation type="submission" date="2019-03" db="EMBL/GenBank/DDBJ databases">
        <title>Metabolic potential of uncultured bacteria and archaea associated with petroleum seepage in deep-sea sediments.</title>
        <authorList>
            <person name="Dong X."/>
            <person name="Hubert C."/>
        </authorList>
    </citation>
    <scope>NUCLEOTIDE SEQUENCE [LARGE SCALE GENOMIC DNA]</scope>
    <source>
        <strain evidence="10">E44_bin7</strain>
    </source>
</reference>
<dbReference type="GO" id="GO:0005886">
    <property type="term" value="C:plasma membrane"/>
    <property type="evidence" value="ECO:0007669"/>
    <property type="project" value="UniProtKB-SubCell"/>
</dbReference>
<dbReference type="PANTHER" id="PTHR32196">
    <property type="entry name" value="ABC TRANSPORTER PERMEASE PROTEIN YPHD-RELATED-RELATED"/>
    <property type="match status" value="1"/>
</dbReference>
<feature type="transmembrane region" description="Helical" evidence="9">
    <location>
        <begin position="67"/>
        <end position="86"/>
    </location>
</feature>
<dbReference type="EMBL" id="SOKJ01000062">
    <property type="protein sequence ID" value="TET12628.1"/>
    <property type="molecule type" value="Genomic_DNA"/>
</dbReference>
<evidence type="ECO:0000256" key="1">
    <source>
        <dbReference type="ARBA" id="ARBA00004651"/>
    </source>
</evidence>
<dbReference type="PANTHER" id="PTHR32196:SF71">
    <property type="entry name" value="AUTOINDUCER 2 IMPORT SYSTEM PERMEASE PROTEIN LSRD"/>
    <property type="match status" value="1"/>
</dbReference>
<feature type="transmembrane region" description="Helical" evidence="9">
    <location>
        <begin position="92"/>
        <end position="116"/>
    </location>
</feature>
<evidence type="ECO:0000256" key="7">
    <source>
        <dbReference type="ARBA" id="ARBA00023136"/>
    </source>
</evidence>
<dbReference type="Pfam" id="PF02653">
    <property type="entry name" value="BPD_transp_2"/>
    <property type="match status" value="1"/>
</dbReference>
<keyword evidence="6 9" id="KW-1133">Transmembrane helix</keyword>
<keyword evidence="7 9" id="KW-0472">Membrane</keyword>